<accession>A0A0R1GNP3</accession>
<organism evidence="1 2">
    <name type="scientific">Loigolactobacillus bifermentans DSM 20003</name>
    <dbReference type="NCBI Taxonomy" id="1423726"/>
    <lineage>
        <taxon>Bacteria</taxon>
        <taxon>Bacillati</taxon>
        <taxon>Bacillota</taxon>
        <taxon>Bacilli</taxon>
        <taxon>Lactobacillales</taxon>
        <taxon>Lactobacillaceae</taxon>
        <taxon>Loigolactobacillus</taxon>
    </lineage>
</organism>
<evidence type="ECO:0000313" key="1">
    <source>
        <dbReference type="EMBL" id="KRK35385.1"/>
    </source>
</evidence>
<gene>
    <name evidence="1" type="ORF">FC07_GL000112</name>
</gene>
<comment type="caution">
    <text evidence="1">The sequence shown here is derived from an EMBL/GenBank/DDBJ whole genome shotgun (WGS) entry which is preliminary data.</text>
</comment>
<name>A0A0R1GNP3_9LACO</name>
<dbReference type="Proteomes" id="UP000051461">
    <property type="component" value="Unassembled WGS sequence"/>
</dbReference>
<proteinExistence type="predicted"/>
<dbReference type="PATRIC" id="fig|1423726.3.peg.120"/>
<evidence type="ECO:0000313" key="2">
    <source>
        <dbReference type="Proteomes" id="UP000051461"/>
    </source>
</evidence>
<dbReference type="AlphaFoldDB" id="A0A0R1GNP3"/>
<keyword evidence="2" id="KW-1185">Reference proteome</keyword>
<sequence length="176" mass="19879">MEAKRQQLKENQHKLLVYLANLYTDHDNAQHEAGSQPQTCVACHEIQELHAIIDDLTKQIKTLSPQQPKRRRRRTTKTTTIKPTMSWSQELTVYKMTTHDQQHYLVRAATLAEAIDLMTKRRLGVIAYATLAVPQYNKTYVMAAAGTQQTVATALQQVPAFIGVLGVIQTQQLVIA</sequence>
<protein>
    <submittedName>
        <fullName evidence="1">Uncharacterized protein</fullName>
    </submittedName>
</protein>
<dbReference type="RefSeq" id="WP_057904698.1">
    <property type="nucleotide sequence ID" value="NZ_AZDA01000079.1"/>
</dbReference>
<reference evidence="1 2" key="1">
    <citation type="journal article" date="2015" name="Genome Announc.">
        <title>Expanding the biotechnology potential of lactobacilli through comparative genomics of 213 strains and associated genera.</title>
        <authorList>
            <person name="Sun Z."/>
            <person name="Harris H.M."/>
            <person name="McCann A."/>
            <person name="Guo C."/>
            <person name="Argimon S."/>
            <person name="Zhang W."/>
            <person name="Yang X."/>
            <person name="Jeffery I.B."/>
            <person name="Cooney J.C."/>
            <person name="Kagawa T.F."/>
            <person name="Liu W."/>
            <person name="Song Y."/>
            <person name="Salvetti E."/>
            <person name="Wrobel A."/>
            <person name="Rasinkangas P."/>
            <person name="Parkhill J."/>
            <person name="Rea M.C."/>
            <person name="O'Sullivan O."/>
            <person name="Ritari J."/>
            <person name="Douillard F.P."/>
            <person name="Paul Ross R."/>
            <person name="Yang R."/>
            <person name="Briner A.E."/>
            <person name="Felis G.E."/>
            <person name="de Vos W.M."/>
            <person name="Barrangou R."/>
            <person name="Klaenhammer T.R."/>
            <person name="Caufield P.W."/>
            <person name="Cui Y."/>
            <person name="Zhang H."/>
            <person name="O'Toole P.W."/>
        </authorList>
    </citation>
    <scope>NUCLEOTIDE SEQUENCE [LARGE SCALE GENOMIC DNA]</scope>
    <source>
        <strain evidence="1 2">DSM 20003</strain>
    </source>
</reference>
<dbReference type="EMBL" id="AZDA01000079">
    <property type="protein sequence ID" value="KRK35385.1"/>
    <property type="molecule type" value="Genomic_DNA"/>
</dbReference>
<dbReference type="OrthoDB" id="2292622at2"/>